<dbReference type="GO" id="GO:0003677">
    <property type="term" value="F:DNA binding"/>
    <property type="evidence" value="ECO:0007669"/>
    <property type="project" value="UniProtKB-KW"/>
</dbReference>
<dbReference type="CDD" id="cd08422">
    <property type="entry name" value="PBP2_CrgA_like"/>
    <property type="match status" value="1"/>
</dbReference>
<dbReference type="HOGENOM" id="CLU_039613_16_2_6"/>
<dbReference type="KEGG" id="hch:HCH_03511"/>
<evidence type="ECO:0000256" key="4">
    <source>
        <dbReference type="ARBA" id="ARBA00023163"/>
    </source>
</evidence>
<dbReference type="EMBL" id="CP000155">
    <property type="protein sequence ID" value="ABC30257.1"/>
    <property type="molecule type" value="Genomic_DNA"/>
</dbReference>
<dbReference type="Pfam" id="PF00126">
    <property type="entry name" value="HTH_1"/>
    <property type="match status" value="1"/>
</dbReference>
<keyword evidence="2" id="KW-0805">Transcription regulation</keyword>
<dbReference type="PANTHER" id="PTHR30537">
    <property type="entry name" value="HTH-TYPE TRANSCRIPTIONAL REGULATOR"/>
    <property type="match status" value="1"/>
</dbReference>
<name>Q2SGG7_HAHCH</name>
<dbReference type="Pfam" id="PF03466">
    <property type="entry name" value="LysR_substrate"/>
    <property type="match status" value="1"/>
</dbReference>
<evidence type="ECO:0000256" key="1">
    <source>
        <dbReference type="ARBA" id="ARBA00009437"/>
    </source>
</evidence>
<dbReference type="AlphaFoldDB" id="Q2SGG7"/>
<keyword evidence="7" id="KW-1185">Reference proteome</keyword>
<protein>
    <submittedName>
        <fullName evidence="6">Transcriptional regulator</fullName>
    </submittedName>
</protein>
<dbReference type="SUPFAM" id="SSF53850">
    <property type="entry name" value="Periplasmic binding protein-like II"/>
    <property type="match status" value="1"/>
</dbReference>
<dbReference type="InterPro" id="IPR036388">
    <property type="entry name" value="WH-like_DNA-bd_sf"/>
</dbReference>
<sequence>MHMDKWIGIQEFVTAAKYGSFTSAAEYLGTTKSNISKKITHLETRLGVTLLHRSNRRLVLTSAGEVYFEHSTKLLKTLEQNDQLVIETQEHLSGPIVVSLPPGIGESLLMEPICKFQQLHPDVTFVTNVSIQCIDLVEQPFDLAFRLSPTIDPNLIARPLRRAPYRLCASPQFIKTHSPKEIQDITRLSCLAYSDQLSPKNAVWSFKNPQNQQVLQLEINACIYSDSVTTLVQACHRHAGILYCSDFFVAKHIAEASLVSLFEEWISNENQLWLVYPDRKSVKRRVRAFIDFVLESGIL</sequence>
<dbReference type="GO" id="GO:0003700">
    <property type="term" value="F:DNA-binding transcription factor activity"/>
    <property type="evidence" value="ECO:0007669"/>
    <property type="project" value="InterPro"/>
</dbReference>
<dbReference type="InterPro" id="IPR058163">
    <property type="entry name" value="LysR-type_TF_proteobact-type"/>
</dbReference>
<keyword evidence="3" id="KW-0238">DNA-binding</keyword>
<dbReference type="STRING" id="349521.HCH_03511"/>
<feature type="domain" description="HTH lysR-type" evidence="5">
    <location>
        <begin position="12"/>
        <end position="61"/>
    </location>
</feature>
<dbReference type="FunFam" id="1.10.10.10:FF:000001">
    <property type="entry name" value="LysR family transcriptional regulator"/>
    <property type="match status" value="1"/>
</dbReference>
<evidence type="ECO:0000256" key="3">
    <source>
        <dbReference type="ARBA" id="ARBA00023125"/>
    </source>
</evidence>
<dbReference type="PANTHER" id="PTHR30537:SF5">
    <property type="entry name" value="HTH-TYPE TRANSCRIPTIONAL ACTIVATOR TTDR-RELATED"/>
    <property type="match status" value="1"/>
</dbReference>
<dbReference type="Gene3D" id="3.40.190.290">
    <property type="match status" value="1"/>
</dbReference>
<gene>
    <name evidence="6" type="ordered locus">HCH_03511</name>
</gene>
<comment type="similarity">
    <text evidence="1">Belongs to the LysR transcriptional regulatory family.</text>
</comment>
<organism evidence="6 7">
    <name type="scientific">Hahella chejuensis (strain KCTC 2396)</name>
    <dbReference type="NCBI Taxonomy" id="349521"/>
    <lineage>
        <taxon>Bacteria</taxon>
        <taxon>Pseudomonadati</taxon>
        <taxon>Pseudomonadota</taxon>
        <taxon>Gammaproteobacteria</taxon>
        <taxon>Oceanospirillales</taxon>
        <taxon>Hahellaceae</taxon>
        <taxon>Hahella</taxon>
    </lineage>
</organism>
<dbReference type="InterPro" id="IPR000847">
    <property type="entry name" value="LysR_HTH_N"/>
</dbReference>
<dbReference type="Proteomes" id="UP000000238">
    <property type="component" value="Chromosome"/>
</dbReference>
<keyword evidence="4" id="KW-0804">Transcription</keyword>
<dbReference type="Gene3D" id="1.10.10.10">
    <property type="entry name" value="Winged helix-like DNA-binding domain superfamily/Winged helix DNA-binding domain"/>
    <property type="match status" value="1"/>
</dbReference>
<evidence type="ECO:0000259" key="5">
    <source>
        <dbReference type="PROSITE" id="PS50931"/>
    </source>
</evidence>
<evidence type="ECO:0000313" key="6">
    <source>
        <dbReference type="EMBL" id="ABC30257.1"/>
    </source>
</evidence>
<proteinExistence type="inferred from homology"/>
<evidence type="ECO:0000313" key="7">
    <source>
        <dbReference type="Proteomes" id="UP000000238"/>
    </source>
</evidence>
<dbReference type="InterPro" id="IPR005119">
    <property type="entry name" value="LysR_subst-bd"/>
</dbReference>
<dbReference type="eggNOG" id="COG0583">
    <property type="taxonomic scope" value="Bacteria"/>
</dbReference>
<dbReference type="SUPFAM" id="SSF46785">
    <property type="entry name" value="Winged helix' DNA-binding domain"/>
    <property type="match status" value="1"/>
</dbReference>
<dbReference type="PROSITE" id="PS50931">
    <property type="entry name" value="HTH_LYSR"/>
    <property type="match status" value="1"/>
</dbReference>
<accession>Q2SGG7</accession>
<reference evidence="6 7" key="1">
    <citation type="journal article" date="2005" name="Nucleic Acids Res.">
        <title>Genomic blueprint of Hahella chejuensis, a marine microbe producing an algicidal agent.</title>
        <authorList>
            <person name="Jeong H."/>
            <person name="Yim J.H."/>
            <person name="Lee C."/>
            <person name="Choi S.-H."/>
            <person name="Park Y.K."/>
            <person name="Yoon S.H."/>
            <person name="Hur C.-G."/>
            <person name="Kang H.-Y."/>
            <person name="Kim D."/>
            <person name="Lee H.H."/>
            <person name="Park K.H."/>
            <person name="Park S.-H."/>
            <person name="Park H.-S."/>
            <person name="Lee H.K."/>
            <person name="Oh T.K."/>
            <person name="Kim J.F."/>
        </authorList>
    </citation>
    <scope>NUCLEOTIDE SEQUENCE [LARGE SCALE GENOMIC DNA]</scope>
    <source>
        <strain evidence="6 7">KCTC 2396</strain>
    </source>
</reference>
<evidence type="ECO:0000256" key="2">
    <source>
        <dbReference type="ARBA" id="ARBA00023015"/>
    </source>
</evidence>
<dbReference type="InterPro" id="IPR036390">
    <property type="entry name" value="WH_DNA-bd_sf"/>
</dbReference>